<dbReference type="EMBL" id="ML994630">
    <property type="protein sequence ID" value="KAF2186240.1"/>
    <property type="molecule type" value="Genomic_DNA"/>
</dbReference>
<feature type="region of interest" description="Disordered" evidence="1">
    <location>
        <begin position="1"/>
        <end position="59"/>
    </location>
</feature>
<evidence type="ECO:0000313" key="2">
    <source>
        <dbReference type="EMBL" id="KAF2186240.1"/>
    </source>
</evidence>
<feature type="compositionally biased region" description="Basic residues" evidence="1">
    <location>
        <begin position="25"/>
        <end position="37"/>
    </location>
</feature>
<evidence type="ECO:0000313" key="3">
    <source>
        <dbReference type="Proteomes" id="UP000800200"/>
    </source>
</evidence>
<evidence type="ECO:0000256" key="1">
    <source>
        <dbReference type="SAM" id="MobiDB-lite"/>
    </source>
</evidence>
<accession>A0A6A6E7U7</accession>
<name>A0A6A6E7U7_9PEZI</name>
<sequence>MARELPGGKFEKLDKVPDASSARRVNIRARTGQRRITGRLGSSTKQRSVMPIDEGTGQG</sequence>
<reference evidence="2" key="1">
    <citation type="journal article" date="2020" name="Stud. Mycol.">
        <title>101 Dothideomycetes genomes: a test case for predicting lifestyles and emergence of pathogens.</title>
        <authorList>
            <person name="Haridas S."/>
            <person name="Albert R."/>
            <person name="Binder M."/>
            <person name="Bloem J."/>
            <person name="Labutti K."/>
            <person name="Salamov A."/>
            <person name="Andreopoulos B."/>
            <person name="Baker S."/>
            <person name="Barry K."/>
            <person name="Bills G."/>
            <person name="Bluhm B."/>
            <person name="Cannon C."/>
            <person name="Castanera R."/>
            <person name="Culley D."/>
            <person name="Daum C."/>
            <person name="Ezra D."/>
            <person name="Gonzalez J."/>
            <person name="Henrissat B."/>
            <person name="Kuo A."/>
            <person name="Liang C."/>
            <person name="Lipzen A."/>
            <person name="Lutzoni F."/>
            <person name="Magnuson J."/>
            <person name="Mondo S."/>
            <person name="Nolan M."/>
            <person name="Ohm R."/>
            <person name="Pangilinan J."/>
            <person name="Park H.-J."/>
            <person name="Ramirez L."/>
            <person name="Alfaro M."/>
            <person name="Sun H."/>
            <person name="Tritt A."/>
            <person name="Yoshinaga Y."/>
            <person name="Zwiers L.-H."/>
            <person name="Turgeon B."/>
            <person name="Goodwin S."/>
            <person name="Spatafora J."/>
            <person name="Crous P."/>
            <person name="Grigoriev I."/>
        </authorList>
    </citation>
    <scope>NUCLEOTIDE SEQUENCE</scope>
    <source>
        <strain evidence="2">CBS 207.26</strain>
    </source>
</reference>
<organism evidence="2 3">
    <name type="scientific">Zopfia rhizophila CBS 207.26</name>
    <dbReference type="NCBI Taxonomy" id="1314779"/>
    <lineage>
        <taxon>Eukaryota</taxon>
        <taxon>Fungi</taxon>
        <taxon>Dikarya</taxon>
        <taxon>Ascomycota</taxon>
        <taxon>Pezizomycotina</taxon>
        <taxon>Dothideomycetes</taxon>
        <taxon>Dothideomycetes incertae sedis</taxon>
        <taxon>Zopfiaceae</taxon>
        <taxon>Zopfia</taxon>
    </lineage>
</organism>
<dbReference type="AlphaFoldDB" id="A0A6A6E7U7"/>
<gene>
    <name evidence="2" type="ORF">K469DRAFT_706905</name>
</gene>
<protein>
    <submittedName>
        <fullName evidence="2">Uncharacterized protein</fullName>
    </submittedName>
</protein>
<dbReference type="Proteomes" id="UP000800200">
    <property type="component" value="Unassembled WGS sequence"/>
</dbReference>
<keyword evidence="3" id="KW-1185">Reference proteome</keyword>
<proteinExistence type="predicted"/>
<feature type="non-terminal residue" evidence="2">
    <location>
        <position position="59"/>
    </location>
</feature>